<gene>
    <name evidence="2" type="ORF">CV102_08945</name>
</gene>
<proteinExistence type="predicted"/>
<keyword evidence="1" id="KW-0472">Membrane</keyword>
<evidence type="ECO:0000313" key="3">
    <source>
        <dbReference type="Proteomes" id="UP000766904"/>
    </source>
</evidence>
<reference evidence="2" key="1">
    <citation type="submission" date="2017-11" db="EMBL/GenBank/DDBJ databases">
        <authorList>
            <person name="Kajale S.C."/>
            <person name="Sharma A."/>
        </authorList>
    </citation>
    <scope>NUCLEOTIDE SEQUENCE</scope>
    <source>
        <strain evidence="2">LS1_42</strain>
    </source>
</reference>
<dbReference type="Proteomes" id="UP000766904">
    <property type="component" value="Unassembled WGS sequence"/>
</dbReference>
<feature type="transmembrane region" description="Helical" evidence="1">
    <location>
        <begin position="12"/>
        <end position="34"/>
    </location>
</feature>
<organism evidence="2 3">
    <name type="scientific">Natronococcus pandeyae</name>
    <dbReference type="NCBI Taxonomy" id="2055836"/>
    <lineage>
        <taxon>Archaea</taxon>
        <taxon>Methanobacteriati</taxon>
        <taxon>Methanobacteriota</taxon>
        <taxon>Stenosarchaea group</taxon>
        <taxon>Halobacteria</taxon>
        <taxon>Halobacteriales</taxon>
        <taxon>Natrialbaceae</taxon>
        <taxon>Natronococcus</taxon>
    </lineage>
</organism>
<keyword evidence="1" id="KW-0812">Transmembrane</keyword>
<dbReference type="RefSeq" id="WP_148857532.1">
    <property type="nucleotide sequence ID" value="NZ_PHNJ01000003.1"/>
</dbReference>
<protein>
    <submittedName>
        <fullName evidence="2">Uncharacterized protein</fullName>
    </submittedName>
</protein>
<evidence type="ECO:0000256" key="1">
    <source>
        <dbReference type="SAM" id="Phobius"/>
    </source>
</evidence>
<name>A0A8J8TT20_9EURY</name>
<evidence type="ECO:0000313" key="2">
    <source>
        <dbReference type="EMBL" id="TYL39384.1"/>
    </source>
</evidence>
<dbReference type="OrthoDB" id="203704at2157"/>
<comment type="caution">
    <text evidence="2">The sequence shown here is derived from an EMBL/GenBank/DDBJ whole genome shotgun (WGS) entry which is preliminary data.</text>
</comment>
<keyword evidence="3" id="KW-1185">Reference proteome</keyword>
<dbReference type="EMBL" id="PHNJ01000003">
    <property type="protein sequence ID" value="TYL39384.1"/>
    <property type="molecule type" value="Genomic_DNA"/>
</dbReference>
<keyword evidence="1" id="KW-1133">Transmembrane helix</keyword>
<feature type="transmembrane region" description="Helical" evidence="1">
    <location>
        <begin position="40"/>
        <end position="57"/>
    </location>
</feature>
<sequence>MHVRTALAGDQRFRTHVVALGVSIPVLASVAFLFEYDAVLTPSLLYVSLLVALYAGWTRAGLLAGTGAVFLAILWRFVFPPLVGYLRWSWETRYTPPRALGYKLDPPGELYEGITHGPLYALGGATVLGGSAYLLGALARRLETRYAADN</sequence>
<dbReference type="AlphaFoldDB" id="A0A8J8TT20"/>
<accession>A0A8J8TT20</accession>
<feature type="transmembrane region" description="Helical" evidence="1">
    <location>
        <begin position="119"/>
        <end position="139"/>
    </location>
</feature>